<dbReference type="EMBL" id="AVOT02065005">
    <property type="protein sequence ID" value="MBW0557224.1"/>
    <property type="molecule type" value="Genomic_DNA"/>
</dbReference>
<reference evidence="1" key="1">
    <citation type="submission" date="2021-03" db="EMBL/GenBank/DDBJ databases">
        <title>Draft genome sequence of rust myrtle Austropuccinia psidii MF-1, a brazilian biotype.</title>
        <authorList>
            <person name="Quecine M.C."/>
            <person name="Pachon D.M.R."/>
            <person name="Bonatelli M.L."/>
            <person name="Correr F.H."/>
            <person name="Franceschini L.M."/>
            <person name="Leite T.F."/>
            <person name="Margarido G.R.A."/>
            <person name="Almeida C.A."/>
            <person name="Ferrarezi J.A."/>
            <person name="Labate C.A."/>
        </authorList>
    </citation>
    <scope>NUCLEOTIDE SEQUENCE</scope>
    <source>
        <strain evidence="1">MF-1</strain>
    </source>
</reference>
<accession>A0A9Q3PD50</accession>
<keyword evidence="2" id="KW-1185">Reference proteome</keyword>
<dbReference type="Proteomes" id="UP000765509">
    <property type="component" value="Unassembled WGS sequence"/>
</dbReference>
<gene>
    <name evidence="1" type="ORF">O181_096939</name>
</gene>
<proteinExistence type="predicted"/>
<sequence>MLYIPHRLTFNQRKRDGPNYPEAVGFDEKSTQEPEVVLHNSRISSPINRNITPTQIEHNVVTPESNLSSDALWLQMSQYAEQTQNQSAEIEASHERIKKVTASMDKIVKTLQIGHAQFSKAYEKINKRLNLFFEEQHHRKR</sequence>
<protein>
    <submittedName>
        <fullName evidence="1">Uncharacterized protein</fullName>
    </submittedName>
</protein>
<evidence type="ECO:0000313" key="1">
    <source>
        <dbReference type="EMBL" id="MBW0557224.1"/>
    </source>
</evidence>
<name>A0A9Q3PD50_9BASI</name>
<dbReference type="AlphaFoldDB" id="A0A9Q3PD50"/>
<comment type="caution">
    <text evidence="1">The sequence shown here is derived from an EMBL/GenBank/DDBJ whole genome shotgun (WGS) entry which is preliminary data.</text>
</comment>
<organism evidence="1 2">
    <name type="scientific">Austropuccinia psidii MF-1</name>
    <dbReference type="NCBI Taxonomy" id="1389203"/>
    <lineage>
        <taxon>Eukaryota</taxon>
        <taxon>Fungi</taxon>
        <taxon>Dikarya</taxon>
        <taxon>Basidiomycota</taxon>
        <taxon>Pucciniomycotina</taxon>
        <taxon>Pucciniomycetes</taxon>
        <taxon>Pucciniales</taxon>
        <taxon>Sphaerophragmiaceae</taxon>
        <taxon>Austropuccinia</taxon>
    </lineage>
</organism>
<evidence type="ECO:0000313" key="2">
    <source>
        <dbReference type="Proteomes" id="UP000765509"/>
    </source>
</evidence>